<proteinExistence type="predicted"/>
<keyword evidence="2" id="KW-1185">Reference proteome</keyword>
<dbReference type="EMBL" id="FNRT01000002">
    <property type="protein sequence ID" value="SEC16210.1"/>
    <property type="molecule type" value="Genomic_DNA"/>
</dbReference>
<protein>
    <submittedName>
        <fullName evidence="1">Uncharacterized protein</fullName>
    </submittedName>
</protein>
<reference evidence="2" key="1">
    <citation type="submission" date="2016-10" db="EMBL/GenBank/DDBJ databases">
        <authorList>
            <person name="Varghese N."/>
            <person name="Submissions S."/>
        </authorList>
    </citation>
    <scope>NUCLEOTIDE SEQUENCE [LARGE SCALE GENOMIC DNA]</scope>
    <source>
        <strain evidence="2">DSM 22017</strain>
    </source>
</reference>
<evidence type="ECO:0000313" key="2">
    <source>
        <dbReference type="Proteomes" id="UP000198742"/>
    </source>
</evidence>
<dbReference type="STRING" id="402596.SAMN04489844_1797"/>
<gene>
    <name evidence="1" type="ORF">SAMN04489844_1797</name>
</gene>
<organism evidence="1 2">
    <name type="scientific">Nocardioides exalbidus</name>
    <dbReference type="NCBI Taxonomy" id="402596"/>
    <lineage>
        <taxon>Bacteria</taxon>
        <taxon>Bacillati</taxon>
        <taxon>Actinomycetota</taxon>
        <taxon>Actinomycetes</taxon>
        <taxon>Propionibacteriales</taxon>
        <taxon>Nocardioidaceae</taxon>
        <taxon>Nocardioides</taxon>
    </lineage>
</organism>
<evidence type="ECO:0000313" key="1">
    <source>
        <dbReference type="EMBL" id="SEC16210.1"/>
    </source>
</evidence>
<name>A0A1H4Q9G6_9ACTN</name>
<accession>A0A1H4Q9G6</accession>
<sequence>MERMTASPSVVGALAMTLASLSYDFADDELAYLALTGDAFRPVRDRIAWRLQQELGEEYVVARTWRRSDIAVLTGATPVLQVEARAMAALDLLDTVTRADHLAALTADGLRMAAVAPESSAYLLALVTHVDGPVPGHLHDVVEQSDLIASATPGAEPVAATARKLWEAEVGRLAWPCTRFAIGAGSRWGLAVELDAHLVGPLPQVVGETGLQVAG</sequence>
<dbReference type="Proteomes" id="UP000198742">
    <property type="component" value="Unassembled WGS sequence"/>
</dbReference>
<dbReference type="AlphaFoldDB" id="A0A1H4Q9G6"/>